<evidence type="ECO:0000313" key="1">
    <source>
        <dbReference type="EMBL" id="GAC16012.1"/>
    </source>
</evidence>
<dbReference type="RefSeq" id="WP_008845815.1">
    <property type="nucleotide sequence ID" value="NZ_BAEN01000065.1"/>
</dbReference>
<keyword evidence="2" id="KW-1185">Reference proteome</keyword>
<evidence type="ECO:0000313" key="2">
    <source>
        <dbReference type="Proteomes" id="UP000006334"/>
    </source>
</evidence>
<sequence>MFKYLCLLMTLIGSYCQAEEYVVSKGVNWLKGVMPESTSIEFNKSRIKFDGCRHREYELSFVQPLNKSLALEGGVSYARGKLQWGINDQKISLKRYSLLPRFTINHKMSVSAGLILQSAPEFTTSQGLDINLPQSKIYMVSSRFKGIRNDHQVDIALSSHHWEATGEFGGMFDRGLIDNKVNVNYSAFF</sequence>
<dbReference type="Proteomes" id="UP000006334">
    <property type="component" value="Unassembled WGS sequence"/>
</dbReference>
<proteinExistence type="predicted"/>
<name>K6YCU1_9ALTE</name>
<evidence type="ECO:0008006" key="3">
    <source>
        <dbReference type="Google" id="ProtNLM"/>
    </source>
</evidence>
<reference evidence="1 2" key="1">
    <citation type="journal article" date="2017" name="Antonie Van Leeuwenhoek">
        <title>Rhizobium rhizosphaerae sp. nov., a novel species isolated from rice rhizosphere.</title>
        <authorList>
            <person name="Zhao J.J."/>
            <person name="Zhang J."/>
            <person name="Zhang R.J."/>
            <person name="Zhang C.W."/>
            <person name="Yin H.Q."/>
            <person name="Zhang X.X."/>
        </authorList>
    </citation>
    <scope>NUCLEOTIDE SEQUENCE [LARGE SCALE GENOMIC DNA]</scope>
    <source>
        <strain evidence="1 2">E3</strain>
    </source>
</reference>
<dbReference type="AlphaFoldDB" id="K6YCU1"/>
<dbReference type="EMBL" id="BAEN01000065">
    <property type="protein sequence ID" value="GAC16012.1"/>
    <property type="molecule type" value="Genomic_DNA"/>
</dbReference>
<gene>
    <name evidence="1" type="ORF">GLIP_3398</name>
</gene>
<accession>K6YCU1</accession>
<dbReference type="eggNOG" id="ENOG50339VG">
    <property type="taxonomic scope" value="Bacteria"/>
</dbReference>
<organism evidence="1 2">
    <name type="scientific">Aliiglaciecola lipolytica E3</name>
    <dbReference type="NCBI Taxonomy" id="1127673"/>
    <lineage>
        <taxon>Bacteria</taxon>
        <taxon>Pseudomonadati</taxon>
        <taxon>Pseudomonadota</taxon>
        <taxon>Gammaproteobacteria</taxon>
        <taxon>Alteromonadales</taxon>
        <taxon>Alteromonadaceae</taxon>
        <taxon>Aliiglaciecola</taxon>
    </lineage>
</organism>
<dbReference type="OrthoDB" id="6334738at2"/>
<comment type="caution">
    <text evidence="1">The sequence shown here is derived from an EMBL/GenBank/DDBJ whole genome shotgun (WGS) entry which is preliminary data.</text>
</comment>
<protein>
    <recommendedName>
        <fullName evidence="3">Outer membrane protein beta-barrel domain-containing protein</fullName>
    </recommendedName>
</protein>